<dbReference type="CDD" id="cd04722">
    <property type="entry name" value="TIM_phosphate_binding"/>
    <property type="match status" value="1"/>
</dbReference>
<dbReference type="PANTHER" id="PTHR21381">
    <property type="entry name" value="ZGC:162297"/>
    <property type="match status" value="1"/>
</dbReference>
<organism evidence="2 3">
    <name type="scientific">Lymnaea stagnalis</name>
    <name type="common">Great pond snail</name>
    <name type="synonym">Helix stagnalis</name>
    <dbReference type="NCBI Taxonomy" id="6523"/>
    <lineage>
        <taxon>Eukaryota</taxon>
        <taxon>Metazoa</taxon>
        <taxon>Spiralia</taxon>
        <taxon>Lophotrochozoa</taxon>
        <taxon>Mollusca</taxon>
        <taxon>Gastropoda</taxon>
        <taxon>Heterobranchia</taxon>
        <taxon>Euthyneura</taxon>
        <taxon>Panpulmonata</taxon>
        <taxon>Hygrophila</taxon>
        <taxon>Lymnaeoidea</taxon>
        <taxon>Lymnaeidae</taxon>
        <taxon>Lymnaea</taxon>
    </lineage>
</organism>
<dbReference type="PANTHER" id="PTHR21381:SF3">
    <property type="entry name" value="SGC REGION PROTEIN SGCQ-RELATED"/>
    <property type="match status" value="1"/>
</dbReference>
<sequence length="285" mass="31140">MASLILEKFWGIFKHKTGNVIGMIHIKALPGTPQNSHSVQDIVNIACQEATLYKNANVDAVILENMHDIPYVQSSKIGPEVTSVLTVVCHEVKRIFPNIPVGIQVLAGANKEALAIAKAAGLQFIRAEGFVYAHVADEGLMNSCAGELMRYRRQIDGEHIMVFTDIKKKHSSHAITNDVDIVNTAQAAEFFLSDGVIVTGDATGKATSSTEVKAVLGGVNIPVLVGSGVTKDNFHLYKQAHALIVGSHFKRSGHWQEELDPLRIQSFMETVRQVRHIPVESTMIL</sequence>
<dbReference type="InterPro" id="IPR005137">
    <property type="entry name" value="BtpA"/>
</dbReference>
<dbReference type="InterPro" id="IPR011060">
    <property type="entry name" value="RibuloseP-bd_barrel"/>
</dbReference>
<evidence type="ECO:0000313" key="2">
    <source>
        <dbReference type="EMBL" id="CAL1532747.1"/>
    </source>
</evidence>
<accession>A0AAV2HFM4</accession>
<dbReference type="EMBL" id="CAXITT010000124">
    <property type="protein sequence ID" value="CAL1532747.1"/>
    <property type="molecule type" value="Genomic_DNA"/>
</dbReference>
<protein>
    <recommendedName>
        <fullName evidence="4">BtpA domain containing protein</fullName>
    </recommendedName>
</protein>
<dbReference type="AlphaFoldDB" id="A0AAV2HFM4"/>
<evidence type="ECO:0008006" key="4">
    <source>
        <dbReference type="Google" id="ProtNLM"/>
    </source>
</evidence>
<evidence type="ECO:0000256" key="1">
    <source>
        <dbReference type="ARBA" id="ARBA00006007"/>
    </source>
</evidence>
<dbReference type="Pfam" id="PF03437">
    <property type="entry name" value="BtpA"/>
    <property type="match status" value="1"/>
</dbReference>
<dbReference type="NCBIfam" id="TIGR00259">
    <property type="entry name" value="thylakoid_BtpA"/>
    <property type="match status" value="1"/>
</dbReference>
<evidence type="ECO:0000313" key="3">
    <source>
        <dbReference type="Proteomes" id="UP001497497"/>
    </source>
</evidence>
<proteinExistence type="inferred from homology"/>
<comment type="similarity">
    <text evidence="1">Belongs to the BtpA family.</text>
</comment>
<name>A0AAV2HFM4_LYMST</name>
<dbReference type="SUPFAM" id="SSF51366">
    <property type="entry name" value="Ribulose-phoshate binding barrel"/>
    <property type="match status" value="1"/>
</dbReference>
<comment type="caution">
    <text evidence="2">The sequence shown here is derived from an EMBL/GenBank/DDBJ whole genome shotgun (WGS) entry which is preliminary data.</text>
</comment>
<dbReference type="PIRSF" id="PIRSF005956">
    <property type="entry name" value="BtpA"/>
    <property type="match status" value="1"/>
</dbReference>
<gene>
    <name evidence="2" type="ORF">GSLYS_00006765001</name>
</gene>
<dbReference type="Proteomes" id="UP001497497">
    <property type="component" value="Unassembled WGS sequence"/>
</dbReference>
<keyword evidence="3" id="KW-1185">Reference proteome</keyword>
<reference evidence="2 3" key="1">
    <citation type="submission" date="2024-04" db="EMBL/GenBank/DDBJ databases">
        <authorList>
            <consortium name="Genoscope - CEA"/>
            <person name="William W."/>
        </authorList>
    </citation>
    <scope>NUCLEOTIDE SEQUENCE [LARGE SCALE GENOMIC DNA]</scope>
</reference>